<protein>
    <submittedName>
        <fullName evidence="1">Uncharacterized protein</fullName>
    </submittedName>
</protein>
<evidence type="ECO:0000313" key="1">
    <source>
        <dbReference type="EMBL" id="DAE10748.1"/>
    </source>
</evidence>
<organism evidence="1">
    <name type="scientific">Myoviridae sp. ctQve5</name>
    <dbReference type="NCBI Taxonomy" id="2825103"/>
    <lineage>
        <taxon>Viruses</taxon>
        <taxon>Duplodnaviria</taxon>
        <taxon>Heunggongvirae</taxon>
        <taxon>Uroviricota</taxon>
        <taxon>Caudoviricetes</taxon>
    </lineage>
</organism>
<dbReference type="EMBL" id="BK015519">
    <property type="protein sequence ID" value="DAE10748.1"/>
    <property type="molecule type" value="Genomic_DNA"/>
</dbReference>
<name>A0A8S5PWS2_9CAUD</name>
<reference evidence="1" key="1">
    <citation type="journal article" date="2021" name="Proc. Natl. Acad. Sci. U.S.A.">
        <title>A Catalog of Tens of Thousands of Viruses from Human Metagenomes Reveals Hidden Associations with Chronic Diseases.</title>
        <authorList>
            <person name="Tisza M.J."/>
            <person name="Buck C.B."/>
        </authorList>
    </citation>
    <scope>NUCLEOTIDE SEQUENCE</scope>
    <source>
        <strain evidence="1">CtQve5</strain>
    </source>
</reference>
<accession>A0A8S5PWS2</accession>
<proteinExistence type="predicted"/>
<sequence>MTESARNRAIKKLNKYIWTLKHQCESVTQINAELIMQYCRFVVLSEEVSIEITNGIGKMTSDALEDKIKIYERINKLTLNLYKVLKFDEIKDELADYGNPFTKVFNEAKDDGDF</sequence>